<feature type="transmembrane region" description="Helical" evidence="1">
    <location>
        <begin position="57"/>
        <end position="77"/>
    </location>
</feature>
<reference evidence="2" key="2">
    <citation type="submission" date="2015-07" db="EMBL/GenBank/DDBJ databases">
        <title>Plasmids, circular viruses and viroids from rat gut.</title>
        <authorList>
            <person name="Jorgensen T.J."/>
            <person name="Hansen M.A."/>
            <person name="Xu Z."/>
            <person name="Tabak M.A."/>
            <person name="Sorensen S.J."/>
            <person name="Hansen L.H."/>
        </authorList>
    </citation>
    <scope>NUCLEOTIDE SEQUENCE</scope>
    <source>
        <plasmid evidence="2">pRGFK1363</plasmid>
    </source>
</reference>
<reference evidence="2" key="1">
    <citation type="submission" date="2015-06" db="EMBL/GenBank/DDBJ databases">
        <authorList>
            <person name="Joergensen T."/>
        </authorList>
    </citation>
    <scope>NUCLEOTIDE SEQUENCE</scope>
    <source>
        <plasmid evidence="2">pRGFK1363</plasmid>
    </source>
</reference>
<geneLocation type="plasmid" evidence="2">
    <name>pRGFK1363</name>
</geneLocation>
<sequence length="140" mass="15357">MNNNFWQSRSGTIIRWALTPFAAVIGSFIFYAIAVLWCGLQNGLFTTYNGGTQSTSIIQIALHFICQGICGYAFVFCGTYTAPAHKKNTSIVLATTATILCIVSIVFNTLYGFSFMNILGSICTIGGAIYYSYSYETENE</sequence>
<organism evidence="2">
    <name type="scientific">uncultured prokaryote</name>
    <dbReference type="NCBI Taxonomy" id="198431"/>
    <lineage>
        <taxon>unclassified sequences</taxon>
        <taxon>environmental samples</taxon>
    </lineage>
</organism>
<feature type="transmembrane region" description="Helical" evidence="1">
    <location>
        <begin position="89"/>
        <end position="107"/>
    </location>
</feature>
<dbReference type="EMBL" id="LN853924">
    <property type="protein sequence ID" value="CRY97074.1"/>
    <property type="molecule type" value="Genomic_DNA"/>
</dbReference>
<proteinExistence type="predicted"/>
<accession>A0A0H5Q6M4</accession>
<evidence type="ECO:0000313" key="2">
    <source>
        <dbReference type="EMBL" id="CRY97074.1"/>
    </source>
</evidence>
<protein>
    <submittedName>
        <fullName evidence="2">Uncharacterized protein</fullName>
    </submittedName>
</protein>
<keyword evidence="1" id="KW-0472">Membrane</keyword>
<feature type="transmembrane region" description="Helical" evidence="1">
    <location>
        <begin position="113"/>
        <end position="133"/>
    </location>
</feature>
<dbReference type="AlphaFoldDB" id="A0A0H5Q6M4"/>
<name>A0A0H5Q6M4_9ZZZZ</name>
<keyword evidence="2" id="KW-0614">Plasmid</keyword>
<feature type="transmembrane region" description="Helical" evidence="1">
    <location>
        <begin position="12"/>
        <end position="37"/>
    </location>
</feature>
<evidence type="ECO:0000256" key="1">
    <source>
        <dbReference type="SAM" id="Phobius"/>
    </source>
</evidence>
<keyword evidence="1" id="KW-1133">Transmembrane helix</keyword>
<keyword evidence="1" id="KW-0812">Transmembrane</keyword>